<dbReference type="EMBL" id="JAGMWN010000004">
    <property type="protein sequence ID" value="MBP5857248.1"/>
    <property type="molecule type" value="Genomic_DNA"/>
</dbReference>
<protein>
    <submittedName>
        <fullName evidence="1">Uncharacterized protein</fullName>
    </submittedName>
</protein>
<sequence>MTRASTQIIGLSVDKLIDRPHFETVRERMGRGVFAPALREVVRQLWKLARGMDEAEELGAARRRVKQILVISDRFGLMAVNRRAQAIMRATANFPREGASPPESEPLWEKLREALWDSQALIESGRLDQEELVPG</sequence>
<keyword evidence="2" id="KW-1185">Reference proteome</keyword>
<name>A0A8J7S296_9PROT</name>
<dbReference type="RefSeq" id="WP_210681838.1">
    <property type="nucleotide sequence ID" value="NZ_JAGMWN010000004.1"/>
</dbReference>
<evidence type="ECO:0000313" key="1">
    <source>
        <dbReference type="EMBL" id="MBP5857248.1"/>
    </source>
</evidence>
<organism evidence="1 2">
    <name type="scientific">Marivibrio halodurans</name>
    <dbReference type="NCBI Taxonomy" id="2039722"/>
    <lineage>
        <taxon>Bacteria</taxon>
        <taxon>Pseudomonadati</taxon>
        <taxon>Pseudomonadota</taxon>
        <taxon>Alphaproteobacteria</taxon>
        <taxon>Rhodospirillales</taxon>
        <taxon>Rhodospirillaceae</taxon>
        <taxon>Marivibrio</taxon>
    </lineage>
</organism>
<comment type="caution">
    <text evidence="1">The sequence shown here is derived from an EMBL/GenBank/DDBJ whole genome shotgun (WGS) entry which is preliminary data.</text>
</comment>
<proteinExistence type="predicted"/>
<reference evidence="1" key="1">
    <citation type="submission" date="2021-04" db="EMBL/GenBank/DDBJ databases">
        <authorList>
            <person name="Zhang D.-C."/>
        </authorList>
    </citation>
    <scope>NUCLEOTIDE SEQUENCE</scope>
    <source>
        <strain evidence="1">CGMCC 1.15697</strain>
    </source>
</reference>
<evidence type="ECO:0000313" key="2">
    <source>
        <dbReference type="Proteomes" id="UP000672602"/>
    </source>
</evidence>
<gene>
    <name evidence="1" type="ORF">KAJ83_09530</name>
</gene>
<dbReference type="Proteomes" id="UP000672602">
    <property type="component" value="Unassembled WGS sequence"/>
</dbReference>
<accession>A0A8J7S296</accession>
<dbReference type="AlphaFoldDB" id="A0A8J7S296"/>